<evidence type="ECO:0000313" key="2">
    <source>
        <dbReference type="EMBL" id="CAK0800041.1"/>
    </source>
</evidence>
<feature type="signal peptide" evidence="1">
    <location>
        <begin position="1"/>
        <end position="20"/>
    </location>
</feature>
<feature type="chain" id="PRO_5046105167" evidence="1">
    <location>
        <begin position="21"/>
        <end position="369"/>
    </location>
</feature>
<dbReference type="Gene3D" id="3.40.50.150">
    <property type="entry name" value="Vaccinia Virus protein VP39"/>
    <property type="match status" value="1"/>
</dbReference>
<evidence type="ECO:0000313" key="3">
    <source>
        <dbReference type="Proteomes" id="UP001189429"/>
    </source>
</evidence>
<protein>
    <submittedName>
        <fullName evidence="2">Uncharacterized protein</fullName>
    </submittedName>
</protein>
<sequence>MNMAAHCAALFILLLRLSCGWKMRGGNLTASPMRANATGQEMASVVNSSSGTGFSFREWYDGHTTGRGIWKWENSLDAYQRHFGLLAGYSLAIAEVGVQSGGSLLMWQGVLGTSVWLYGLDINPKCKAFEGHQVSVILGDQADPTMWEKFFHSTVSVLDILVDDGGHQPQQMFQTLISPWPHLQPGGQIAIEDIHGEHYLDSFFYPVAWHIGTQWSGTVDSVHVYPFLLIVKKVGQREGLPANQLDFSHLSVVRVADLPALGAAIQQHPGSQIVLQNPSWGPFLTSDGLTNFFSYFIGLHGGAFADSPAGCRTTSAAVCTNAISPMTVTQQLVTGIHVYSDRLVVETTAATPVIHAVRKGTEWNDYAGL</sequence>
<dbReference type="InterPro" id="IPR029063">
    <property type="entry name" value="SAM-dependent_MTases_sf"/>
</dbReference>
<dbReference type="Proteomes" id="UP001189429">
    <property type="component" value="Unassembled WGS sequence"/>
</dbReference>
<accession>A0ABN9QA11</accession>
<gene>
    <name evidence="2" type="ORF">PCOR1329_LOCUS8321</name>
</gene>
<proteinExistence type="predicted"/>
<evidence type="ECO:0000256" key="1">
    <source>
        <dbReference type="SAM" id="SignalP"/>
    </source>
</evidence>
<keyword evidence="3" id="KW-1185">Reference proteome</keyword>
<dbReference type="SUPFAM" id="SSF53335">
    <property type="entry name" value="S-adenosyl-L-methionine-dependent methyltransferases"/>
    <property type="match status" value="1"/>
</dbReference>
<name>A0ABN9QA11_9DINO</name>
<reference evidence="2" key="1">
    <citation type="submission" date="2023-10" db="EMBL/GenBank/DDBJ databases">
        <authorList>
            <person name="Chen Y."/>
            <person name="Shah S."/>
            <person name="Dougan E. K."/>
            <person name="Thang M."/>
            <person name="Chan C."/>
        </authorList>
    </citation>
    <scope>NUCLEOTIDE SEQUENCE [LARGE SCALE GENOMIC DNA]</scope>
</reference>
<comment type="caution">
    <text evidence="2">The sequence shown here is derived from an EMBL/GenBank/DDBJ whole genome shotgun (WGS) entry which is preliminary data.</text>
</comment>
<dbReference type="EMBL" id="CAUYUJ010002280">
    <property type="protein sequence ID" value="CAK0800041.1"/>
    <property type="molecule type" value="Genomic_DNA"/>
</dbReference>
<keyword evidence="1" id="KW-0732">Signal</keyword>
<organism evidence="2 3">
    <name type="scientific">Prorocentrum cordatum</name>
    <dbReference type="NCBI Taxonomy" id="2364126"/>
    <lineage>
        <taxon>Eukaryota</taxon>
        <taxon>Sar</taxon>
        <taxon>Alveolata</taxon>
        <taxon>Dinophyceae</taxon>
        <taxon>Prorocentrales</taxon>
        <taxon>Prorocentraceae</taxon>
        <taxon>Prorocentrum</taxon>
    </lineage>
</organism>